<dbReference type="AlphaFoldDB" id="A0AAD9Q0T9"/>
<evidence type="ECO:0000313" key="2">
    <source>
        <dbReference type="Proteomes" id="UP001249851"/>
    </source>
</evidence>
<accession>A0AAD9Q0T9</accession>
<keyword evidence="2" id="KW-1185">Reference proteome</keyword>
<comment type="caution">
    <text evidence="1">The sequence shown here is derived from an EMBL/GenBank/DDBJ whole genome shotgun (WGS) entry which is preliminary data.</text>
</comment>
<dbReference type="Proteomes" id="UP001249851">
    <property type="component" value="Unassembled WGS sequence"/>
</dbReference>
<reference evidence="1" key="1">
    <citation type="journal article" date="2023" name="G3 (Bethesda)">
        <title>Whole genome assembly and annotation of the endangered Caribbean coral Acropora cervicornis.</title>
        <authorList>
            <person name="Selwyn J.D."/>
            <person name="Vollmer S.V."/>
        </authorList>
    </citation>
    <scope>NUCLEOTIDE SEQUENCE</scope>
    <source>
        <strain evidence="1">K2</strain>
    </source>
</reference>
<proteinExistence type="predicted"/>
<name>A0AAD9Q0T9_ACRCE</name>
<protein>
    <submittedName>
        <fullName evidence="1">Uncharacterized protein</fullName>
    </submittedName>
</protein>
<dbReference type="EMBL" id="JARQWQ010000084">
    <property type="protein sequence ID" value="KAK2552668.1"/>
    <property type="molecule type" value="Genomic_DNA"/>
</dbReference>
<gene>
    <name evidence="1" type="ORF">P5673_026047</name>
</gene>
<sequence length="84" mass="9334">MPLLFKAALKRVQQISFPNFLEIVSSTENHKGGNCVKRVLQKAGAPLYQLNPQPMEGLPMVGGRLVNAPLTYGRKHPVVLPYKH</sequence>
<organism evidence="1 2">
    <name type="scientific">Acropora cervicornis</name>
    <name type="common">Staghorn coral</name>
    <dbReference type="NCBI Taxonomy" id="6130"/>
    <lineage>
        <taxon>Eukaryota</taxon>
        <taxon>Metazoa</taxon>
        <taxon>Cnidaria</taxon>
        <taxon>Anthozoa</taxon>
        <taxon>Hexacorallia</taxon>
        <taxon>Scleractinia</taxon>
        <taxon>Astrocoeniina</taxon>
        <taxon>Acroporidae</taxon>
        <taxon>Acropora</taxon>
    </lineage>
</organism>
<evidence type="ECO:0000313" key="1">
    <source>
        <dbReference type="EMBL" id="KAK2552668.1"/>
    </source>
</evidence>
<reference evidence="1" key="2">
    <citation type="journal article" date="2023" name="Science">
        <title>Genomic signatures of disease resistance in endangered staghorn corals.</title>
        <authorList>
            <person name="Vollmer S.V."/>
            <person name="Selwyn J.D."/>
            <person name="Despard B.A."/>
            <person name="Roesel C.L."/>
        </authorList>
    </citation>
    <scope>NUCLEOTIDE SEQUENCE</scope>
    <source>
        <strain evidence="1">K2</strain>
    </source>
</reference>